<feature type="domain" description="HTH arsR-type" evidence="4">
    <location>
        <begin position="266"/>
        <end position="360"/>
    </location>
</feature>
<reference evidence="5 6" key="1">
    <citation type="submission" date="2017-09" db="EMBL/GenBank/DDBJ databases">
        <title>Large-scale bioinformatics analysis of Bacillus genomes uncovers conserved roles of natural products in bacterial physiology.</title>
        <authorList>
            <consortium name="Agbiome Team Llc"/>
            <person name="Bleich R.M."/>
            <person name="Grubbs K.J."/>
            <person name="Santa Maria K.C."/>
            <person name="Allen S.E."/>
            <person name="Farag S."/>
            <person name="Shank E.A."/>
            <person name="Bowers A."/>
        </authorList>
    </citation>
    <scope>NUCLEOTIDE SEQUENCE [LARGE SCALE GENOMIC DNA]</scope>
    <source>
        <strain evidence="5 6">AFS092012</strain>
    </source>
</reference>
<dbReference type="SUPFAM" id="SSF46785">
    <property type="entry name" value="Winged helix' DNA-binding domain"/>
    <property type="match status" value="1"/>
</dbReference>
<evidence type="ECO:0000256" key="3">
    <source>
        <dbReference type="ARBA" id="ARBA00023163"/>
    </source>
</evidence>
<dbReference type="EMBL" id="NVOR01000030">
    <property type="protein sequence ID" value="PED82678.1"/>
    <property type="molecule type" value="Genomic_DNA"/>
</dbReference>
<dbReference type="GO" id="GO:0003677">
    <property type="term" value="F:DNA binding"/>
    <property type="evidence" value="ECO:0007669"/>
    <property type="project" value="UniProtKB-KW"/>
</dbReference>
<dbReference type="PRINTS" id="PR00778">
    <property type="entry name" value="HTHARSR"/>
</dbReference>
<protein>
    <submittedName>
        <fullName evidence="5">Transcriptional regulator</fullName>
    </submittedName>
</protein>
<sequence>MKLNLVINDKVSDFLDKVYSLLFLKHEEFFGNYFNSMGLHLDKEYDVLRNKIKKIKGLDSGFLDLYFESFCEYEEVSNGNVFCLATSFYKIPELFDKNSEEIVEYLSQCSKEKIQINIIQSLVYLNKVTEHIDVEEMIMDDNKIFDFLNDLHMKADCKWNVFTVLKDPKKYVDMFLRKLLEVDKDLDKALEVLHTVRESWVQQLETYEMNFSIQIIETLKGNEYIQEKNIYVFPTLIPYTAIISKDRNAVYVGLGIKVDLFFNVMKGNDDLDYITNMLKSLSDKSKFKILTLLSHDQLYANEIAEKLQLTNATISHHMRTMTIQGIVKSMRSQNRTYYYLNKEVIEDLIARMNKELLHKGE</sequence>
<dbReference type="InterPro" id="IPR036388">
    <property type="entry name" value="WH-like_DNA-bd_sf"/>
</dbReference>
<evidence type="ECO:0000256" key="1">
    <source>
        <dbReference type="ARBA" id="ARBA00023015"/>
    </source>
</evidence>
<evidence type="ECO:0000313" key="5">
    <source>
        <dbReference type="EMBL" id="PED82678.1"/>
    </source>
</evidence>
<comment type="caution">
    <text evidence="5">The sequence shown here is derived from an EMBL/GenBank/DDBJ whole genome shotgun (WGS) entry which is preliminary data.</text>
</comment>
<keyword evidence="1" id="KW-0805">Transcription regulation</keyword>
<dbReference type="Proteomes" id="UP000221020">
    <property type="component" value="Unassembled WGS sequence"/>
</dbReference>
<evidence type="ECO:0000313" key="6">
    <source>
        <dbReference type="Proteomes" id="UP000221020"/>
    </source>
</evidence>
<dbReference type="GO" id="GO:0003700">
    <property type="term" value="F:DNA-binding transcription factor activity"/>
    <property type="evidence" value="ECO:0007669"/>
    <property type="project" value="InterPro"/>
</dbReference>
<dbReference type="PANTHER" id="PTHR33154">
    <property type="entry name" value="TRANSCRIPTIONAL REGULATOR, ARSR FAMILY"/>
    <property type="match status" value="1"/>
</dbReference>
<dbReference type="NCBIfam" id="NF033788">
    <property type="entry name" value="HTH_metalloreg"/>
    <property type="match status" value="1"/>
</dbReference>
<evidence type="ECO:0000259" key="4">
    <source>
        <dbReference type="PROSITE" id="PS50987"/>
    </source>
</evidence>
<proteinExistence type="predicted"/>
<organism evidence="5 6">
    <name type="scientific">Bacillus pseudomycoides</name>
    <dbReference type="NCBI Taxonomy" id="64104"/>
    <lineage>
        <taxon>Bacteria</taxon>
        <taxon>Bacillati</taxon>
        <taxon>Bacillota</taxon>
        <taxon>Bacilli</taxon>
        <taxon>Bacillales</taxon>
        <taxon>Bacillaceae</taxon>
        <taxon>Bacillus</taxon>
        <taxon>Bacillus cereus group</taxon>
    </lineage>
</organism>
<accession>A0AA91VCG9</accession>
<evidence type="ECO:0000256" key="2">
    <source>
        <dbReference type="ARBA" id="ARBA00023125"/>
    </source>
</evidence>
<dbReference type="RefSeq" id="WP_097899714.1">
    <property type="nucleotide sequence ID" value="NZ_NVOR01000030.1"/>
</dbReference>
<dbReference type="Pfam" id="PF01022">
    <property type="entry name" value="HTH_5"/>
    <property type="match status" value="1"/>
</dbReference>
<dbReference type="InterPro" id="IPR001845">
    <property type="entry name" value="HTH_ArsR_DNA-bd_dom"/>
</dbReference>
<gene>
    <name evidence="5" type="ORF">CON65_10625</name>
</gene>
<dbReference type="PANTHER" id="PTHR33154:SF18">
    <property type="entry name" value="ARSENICAL RESISTANCE OPERON REPRESSOR"/>
    <property type="match status" value="1"/>
</dbReference>
<dbReference type="PROSITE" id="PS50987">
    <property type="entry name" value="HTH_ARSR_2"/>
    <property type="match status" value="1"/>
</dbReference>
<dbReference type="InterPro" id="IPR011991">
    <property type="entry name" value="ArsR-like_HTH"/>
</dbReference>
<keyword evidence="3" id="KW-0804">Transcription</keyword>
<dbReference type="AlphaFoldDB" id="A0AA91VCG9"/>
<dbReference type="SMART" id="SM00418">
    <property type="entry name" value="HTH_ARSR"/>
    <property type="match status" value="1"/>
</dbReference>
<dbReference type="InterPro" id="IPR036390">
    <property type="entry name" value="WH_DNA-bd_sf"/>
</dbReference>
<dbReference type="CDD" id="cd00090">
    <property type="entry name" value="HTH_ARSR"/>
    <property type="match status" value="1"/>
</dbReference>
<dbReference type="InterPro" id="IPR051081">
    <property type="entry name" value="HTH_MetalResp_TranReg"/>
</dbReference>
<keyword evidence="2" id="KW-0238">DNA-binding</keyword>
<name>A0AA91VCG9_9BACI</name>
<dbReference type="Gene3D" id="1.10.10.10">
    <property type="entry name" value="Winged helix-like DNA-binding domain superfamily/Winged helix DNA-binding domain"/>
    <property type="match status" value="1"/>
</dbReference>